<dbReference type="RefSeq" id="WP_004093567.1">
    <property type="nucleotide sequence ID" value="NZ_AFGF01000040.1"/>
</dbReference>
<dbReference type="Proteomes" id="UP000003240">
    <property type="component" value="Unassembled WGS sequence"/>
</dbReference>
<comment type="caution">
    <text evidence="2">The sequence shown here is derived from an EMBL/GenBank/DDBJ whole genome shotgun (WGS) entry which is preliminary data.</text>
</comment>
<reference evidence="2 3" key="1">
    <citation type="journal article" date="2011" name="EMBO J.">
        <title>Structural diversity of bacterial flagellar motors.</title>
        <authorList>
            <person name="Chen S."/>
            <person name="Beeby M."/>
            <person name="Murphy G.E."/>
            <person name="Leadbetter J.R."/>
            <person name="Hendrixson D.R."/>
            <person name="Briegel A."/>
            <person name="Li Z."/>
            <person name="Shi J."/>
            <person name="Tocheva E.I."/>
            <person name="Muller A."/>
            <person name="Dobro M.J."/>
            <person name="Jensen G.J."/>
        </authorList>
    </citation>
    <scope>NUCLEOTIDE SEQUENCE [LARGE SCALE GENOMIC DNA]</scope>
    <source>
        <strain evidence="2 3">DSM 6540</strain>
    </source>
</reference>
<proteinExistence type="predicted"/>
<accession>F7NG95</accession>
<protein>
    <recommendedName>
        <fullName evidence="1">YvlB/LiaX N-terminal domain-containing protein</fullName>
    </recommendedName>
</protein>
<dbReference type="eggNOG" id="ENOG5032SJ1">
    <property type="taxonomic scope" value="Bacteria"/>
</dbReference>
<dbReference type="InterPro" id="IPR053959">
    <property type="entry name" value="YvlB/LiaX_N"/>
</dbReference>
<dbReference type="EMBL" id="AFGF01000040">
    <property type="protein sequence ID" value="EGO65013.1"/>
    <property type="molecule type" value="Genomic_DNA"/>
</dbReference>
<gene>
    <name evidence="2" type="ORF">ALO_05408</name>
</gene>
<evidence type="ECO:0000259" key="1">
    <source>
        <dbReference type="Pfam" id="PF22746"/>
    </source>
</evidence>
<dbReference type="Pfam" id="PF22746">
    <property type="entry name" value="SHOCT-like_DUF2089-C"/>
    <property type="match status" value="1"/>
</dbReference>
<evidence type="ECO:0000313" key="2">
    <source>
        <dbReference type="EMBL" id="EGO65013.1"/>
    </source>
</evidence>
<dbReference type="AlphaFoldDB" id="F7NG95"/>
<sequence length="137" mass="15451">MQDEKRKVLEMIQNGKITANEGYELLKAMENTEVKPLETGSSNRFLRIRVVSGQHSKVNVNIPLKLLKIASKFADIGMKFIPDDAREEMQKKGIDLSGINFDELVQLIDQGLVDGKLVDVEIEDPHEGPTKVEIYVE</sequence>
<name>F7NG95_9FIRM</name>
<dbReference type="OrthoDB" id="9808584at2"/>
<evidence type="ECO:0000313" key="3">
    <source>
        <dbReference type="Proteomes" id="UP000003240"/>
    </source>
</evidence>
<feature type="domain" description="YvlB/LiaX N-terminal" evidence="1">
    <location>
        <begin position="3"/>
        <end position="31"/>
    </location>
</feature>
<organism evidence="2 3">
    <name type="scientific">Acetonema longum DSM 6540</name>
    <dbReference type="NCBI Taxonomy" id="1009370"/>
    <lineage>
        <taxon>Bacteria</taxon>
        <taxon>Bacillati</taxon>
        <taxon>Bacillota</taxon>
        <taxon>Negativicutes</taxon>
        <taxon>Acetonemataceae</taxon>
        <taxon>Acetonema</taxon>
    </lineage>
</organism>
<dbReference type="STRING" id="1009370.ALO_05408"/>
<keyword evidence="3" id="KW-1185">Reference proteome</keyword>